<evidence type="ECO:0000313" key="2">
    <source>
        <dbReference type="Proteomes" id="UP000018895"/>
    </source>
</evidence>
<dbReference type="AlphaFoldDB" id="W4QJV8"/>
<proteinExistence type="predicted"/>
<dbReference type="Proteomes" id="UP000018895">
    <property type="component" value="Unassembled WGS sequence"/>
</dbReference>
<sequence>MKRIVLIDGDCHICNQSVQFIIKRDPDAQFQFASLQSELGQQLLTNHKISSSTNSMVLIENNRHYLRSTAVLRICKQLKGLWKLSYIAIIFPRILRDAVYRIVANNRYKWFGKKDQCPIPTPEMQKRFLR</sequence>
<evidence type="ECO:0000313" key="1">
    <source>
        <dbReference type="EMBL" id="GAE32202.1"/>
    </source>
</evidence>
<dbReference type="EMBL" id="BAUU01000031">
    <property type="protein sequence ID" value="GAE32202.1"/>
    <property type="molecule type" value="Genomic_DNA"/>
</dbReference>
<name>W4QJV8_9BACI</name>
<dbReference type="PANTHER" id="PTHR33639:SF2">
    <property type="entry name" value="DUF393 DOMAIN-CONTAINING PROTEIN"/>
    <property type="match status" value="1"/>
</dbReference>
<organism evidence="1 2">
    <name type="scientific">Halalkalibacter hemicellulosilyticusJCM 9152</name>
    <dbReference type="NCBI Taxonomy" id="1236971"/>
    <lineage>
        <taxon>Bacteria</taxon>
        <taxon>Bacillati</taxon>
        <taxon>Bacillota</taxon>
        <taxon>Bacilli</taxon>
        <taxon>Bacillales</taxon>
        <taxon>Bacillaceae</taxon>
        <taxon>Halalkalibacter</taxon>
    </lineage>
</organism>
<protein>
    <submittedName>
        <fullName evidence="1">Uncharacterized protein</fullName>
    </submittedName>
</protein>
<dbReference type="GO" id="GO:0015035">
    <property type="term" value="F:protein-disulfide reductase activity"/>
    <property type="evidence" value="ECO:0007669"/>
    <property type="project" value="InterPro"/>
</dbReference>
<comment type="caution">
    <text evidence="1">The sequence shown here is derived from an EMBL/GenBank/DDBJ whole genome shotgun (WGS) entry which is preliminary data.</text>
</comment>
<accession>W4QJV8</accession>
<dbReference type="PANTHER" id="PTHR33639">
    <property type="entry name" value="THIOL-DISULFIDE OXIDOREDUCTASE DCC"/>
    <property type="match status" value="1"/>
</dbReference>
<dbReference type="OrthoDB" id="9785438at2"/>
<keyword evidence="2" id="KW-1185">Reference proteome</keyword>
<dbReference type="InterPro" id="IPR052927">
    <property type="entry name" value="DCC_oxidoreductase"/>
</dbReference>
<gene>
    <name evidence="1" type="ORF">JCM9152_3725</name>
</gene>
<dbReference type="Pfam" id="PF04134">
    <property type="entry name" value="DCC1-like"/>
    <property type="match status" value="1"/>
</dbReference>
<reference evidence="1" key="1">
    <citation type="journal article" date="2014" name="Genome Announc.">
        <title>Draft Genome Sequences of Three Alkaliphilic Bacillus Strains, Bacillus wakoensis JCM 9140T, Bacillus akibai JCM 9157T, and Bacillus hemicellulosilyticus JCM 9152T.</title>
        <authorList>
            <person name="Yuki M."/>
            <person name="Oshima K."/>
            <person name="Suda W."/>
            <person name="Oshida Y."/>
            <person name="Kitamura K."/>
            <person name="Iida T."/>
            <person name="Hattori M."/>
            <person name="Ohkuma M."/>
        </authorList>
    </citation>
    <scope>NUCLEOTIDE SEQUENCE [LARGE SCALE GENOMIC DNA]</scope>
    <source>
        <strain evidence="1">JCM 9152</strain>
    </source>
</reference>
<dbReference type="RefSeq" id="WP_035346526.1">
    <property type="nucleotide sequence ID" value="NZ_BAUU01000031.1"/>
</dbReference>
<dbReference type="InterPro" id="IPR007263">
    <property type="entry name" value="DCC1-like"/>
</dbReference>